<dbReference type="PROSITE" id="PS01081">
    <property type="entry name" value="HTH_TETR_1"/>
    <property type="match status" value="1"/>
</dbReference>
<proteinExistence type="predicted"/>
<organism evidence="4 5">
    <name type="scientific">Candidatus Methylacidithermus pantelleriae</name>
    <dbReference type="NCBI Taxonomy" id="2744239"/>
    <lineage>
        <taxon>Bacteria</taxon>
        <taxon>Pseudomonadati</taxon>
        <taxon>Verrucomicrobiota</taxon>
        <taxon>Methylacidiphilae</taxon>
        <taxon>Methylacidiphilales</taxon>
        <taxon>Methylacidiphilaceae</taxon>
        <taxon>Candidatus Methylacidithermus</taxon>
    </lineage>
</organism>
<feature type="domain" description="HTH tetR-type" evidence="3">
    <location>
        <begin position="8"/>
        <end position="68"/>
    </location>
</feature>
<dbReference type="EMBL" id="CAJNOB010000067">
    <property type="protein sequence ID" value="CAF0704482.1"/>
    <property type="molecule type" value="Genomic_DNA"/>
</dbReference>
<reference evidence="4" key="1">
    <citation type="submission" date="2021-02" db="EMBL/GenBank/DDBJ databases">
        <authorList>
            <person name="Cremers G."/>
            <person name="Picone N."/>
        </authorList>
    </citation>
    <scope>NUCLEOTIDE SEQUENCE</scope>
    <source>
        <strain evidence="4">PQ17</strain>
    </source>
</reference>
<dbReference type="SUPFAM" id="SSF48498">
    <property type="entry name" value="Tetracyclin repressor-like, C-terminal domain"/>
    <property type="match status" value="1"/>
</dbReference>
<dbReference type="RefSeq" id="WP_174582517.1">
    <property type="nucleotide sequence ID" value="NZ_CAJNOB010000067.1"/>
</dbReference>
<dbReference type="PROSITE" id="PS50977">
    <property type="entry name" value="HTH_TETR_2"/>
    <property type="match status" value="1"/>
</dbReference>
<dbReference type="InterPro" id="IPR036271">
    <property type="entry name" value="Tet_transcr_reg_TetR-rel_C_sf"/>
</dbReference>
<dbReference type="GO" id="GO:0003700">
    <property type="term" value="F:DNA-binding transcription factor activity"/>
    <property type="evidence" value="ECO:0007669"/>
    <property type="project" value="TreeGrafter"/>
</dbReference>
<keyword evidence="5" id="KW-1185">Reference proteome</keyword>
<dbReference type="GO" id="GO:0000976">
    <property type="term" value="F:transcription cis-regulatory region binding"/>
    <property type="evidence" value="ECO:0007669"/>
    <property type="project" value="TreeGrafter"/>
</dbReference>
<dbReference type="SUPFAM" id="SSF46689">
    <property type="entry name" value="Homeodomain-like"/>
    <property type="match status" value="1"/>
</dbReference>
<dbReference type="InterPro" id="IPR009057">
    <property type="entry name" value="Homeodomain-like_sf"/>
</dbReference>
<feature type="DNA-binding region" description="H-T-H motif" evidence="2">
    <location>
        <begin position="31"/>
        <end position="50"/>
    </location>
</feature>
<dbReference type="Proteomes" id="UP000663859">
    <property type="component" value="Unassembled WGS sequence"/>
</dbReference>
<dbReference type="PANTHER" id="PTHR30055">
    <property type="entry name" value="HTH-TYPE TRANSCRIPTIONAL REGULATOR RUTR"/>
    <property type="match status" value="1"/>
</dbReference>
<dbReference type="Pfam" id="PF00440">
    <property type="entry name" value="TetR_N"/>
    <property type="match status" value="1"/>
</dbReference>
<dbReference type="InterPro" id="IPR039536">
    <property type="entry name" value="TetR_C_Proteobacteria"/>
</dbReference>
<evidence type="ECO:0000256" key="2">
    <source>
        <dbReference type="PROSITE-ProRule" id="PRU00335"/>
    </source>
</evidence>
<accession>A0A8J2BPJ1</accession>
<sequence>MRQAAKAQNTADRILQAAVELFSAHGFRGTTTRKIAQQAGVNEALIFRYFPNKETLYAAIIQKKIQECPLTPGKPFFAQPPAEPEAFFQALGEEVLRAMEEDPQFVRLLYFSALEGHQLAGMFYEAFTHHLHRLTADYILQKQKEGRLRRVPPLLAARAFFGMLVHYYLGKRIFGMFECGSAQPAMDLSEVVKTFVELFCHGVVARSSPA</sequence>
<evidence type="ECO:0000259" key="3">
    <source>
        <dbReference type="PROSITE" id="PS50977"/>
    </source>
</evidence>
<evidence type="ECO:0000313" key="5">
    <source>
        <dbReference type="Proteomes" id="UP000663859"/>
    </source>
</evidence>
<dbReference type="InterPro" id="IPR050109">
    <property type="entry name" value="HTH-type_TetR-like_transc_reg"/>
</dbReference>
<dbReference type="InterPro" id="IPR023772">
    <property type="entry name" value="DNA-bd_HTH_TetR-type_CS"/>
</dbReference>
<dbReference type="AlphaFoldDB" id="A0A8J2BPJ1"/>
<name>A0A8J2BPJ1_9BACT</name>
<comment type="caution">
    <text evidence="4">The sequence shown here is derived from an EMBL/GenBank/DDBJ whole genome shotgun (WGS) entry which is preliminary data.</text>
</comment>
<protein>
    <submittedName>
        <fullName evidence="4">HTH-type transcriptional repressor</fullName>
    </submittedName>
</protein>
<dbReference type="PRINTS" id="PR00455">
    <property type="entry name" value="HTHTETR"/>
</dbReference>
<dbReference type="PANTHER" id="PTHR30055:SF226">
    <property type="entry name" value="HTH-TYPE TRANSCRIPTIONAL REGULATOR PKSA"/>
    <property type="match status" value="1"/>
</dbReference>
<dbReference type="Gene3D" id="1.10.357.10">
    <property type="entry name" value="Tetracycline Repressor, domain 2"/>
    <property type="match status" value="1"/>
</dbReference>
<gene>
    <name evidence="4" type="ORF">MPNT_70038</name>
</gene>
<dbReference type="Pfam" id="PF14246">
    <property type="entry name" value="TetR_C_7"/>
    <property type="match status" value="1"/>
</dbReference>
<dbReference type="Gene3D" id="1.10.10.60">
    <property type="entry name" value="Homeodomain-like"/>
    <property type="match status" value="1"/>
</dbReference>
<dbReference type="InterPro" id="IPR001647">
    <property type="entry name" value="HTH_TetR"/>
</dbReference>
<evidence type="ECO:0000256" key="1">
    <source>
        <dbReference type="ARBA" id="ARBA00023125"/>
    </source>
</evidence>
<evidence type="ECO:0000313" key="4">
    <source>
        <dbReference type="EMBL" id="CAF0704482.1"/>
    </source>
</evidence>
<keyword evidence="1 2" id="KW-0238">DNA-binding</keyword>